<dbReference type="Gene3D" id="3.20.20.80">
    <property type="entry name" value="Glycosidases"/>
    <property type="match status" value="1"/>
</dbReference>
<proteinExistence type="predicted"/>
<organism evidence="3 4">
    <name type="scientific">Streptomyces umbrinus</name>
    <dbReference type="NCBI Taxonomy" id="67370"/>
    <lineage>
        <taxon>Bacteria</taxon>
        <taxon>Bacillati</taxon>
        <taxon>Actinomycetota</taxon>
        <taxon>Actinomycetes</taxon>
        <taxon>Kitasatosporales</taxon>
        <taxon>Streptomycetaceae</taxon>
        <taxon>Streptomyces</taxon>
        <taxon>Streptomyces phaeochromogenes group</taxon>
    </lineage>
</organism>
<dbReference type="Proteomes" id="UP001230328">
    <property type="component" value="Unassembled WGS sequence"/>
</dbReference>
<keyword evidence="4" id="KW-1185">Reference proteome</keyword>
<dbReference type="Pfam" id="PF00128">
    <property type="entry name" value="Alpha-amylase"/>
    <property type="match status" value="1"/>
</dbReference>
<sequence length="252" mass="27108">MDGFRMDVAHDLVKDPELPDLAGHDGSVHPFWDRDEVHDIYRAWRKVADEHPGDRAFVAEAWTDTPERLAAHLRPDGLHIAFNFGYLMASWDAKDLRAVIDDTFAMPGTVGAPATWVMSNHDVMRHAGRCGRKAARKGVANESYVPAGPADLELGTRRARAAALLTLAFPGGTYIYQGEEPRPGRGRGPVRGGSSRIPSGSVRAIPSGAATAAVSRSPGPGGRRRTASAPRTPSPRPGCPSPPAGCRARWRP</sequence>
<dbReference type="InterPro" id="IPR006047">
    <property type="entry name" value="GH13_cat_dom"/>
</dbReference>
<keyword evidence="3" id="KW-0378">Hydrolase</keyword>
<dbReference type="EMBL" id="JAUSZI010000002">
    <property type="protein sequence ID" value="MDQ1032511.1"/>
    <property type="molecule type" value="Genomic_DNA"/>
</dbReference>
<dbReference type="SUPFAM" id="SSF51445">
    <property type="entry name" value="(Trans)glycosidases"/>
    <property type="match status" value="1"/>
</dbReference>
<evidence type="ECO:0000259" key="2">
    <source>
        <dbReference type="Pfam" id="PF00128"/>
    </source>
</evidence>
<gene>
    <name evidence="3" type="ORF">QF035_010093</name>
</gene>
<accession>A0ABU0T9M7</accession>
<reference evidence="3 4" key="1">
    <citation type="submission" date="2023-07" db="EMBL/GenBank/DDBJ databases">
        <title>Comparative genomics of wheat-associated soil bacteria to identify genetic determinants of phenazine resistance.</title>
        <authorList>
            <person name="Mouncey N."/>
        </authorList>
    </citation>
    <scope>NUCLEOTIDE SEQUENCE [LARGE SCALE GENOMIC DNA]</scope>
    <source>
        <strain evidence="3 4">V2I4</strain>
    </source>
</reference>
<feature type="compositionally biased region" description="Low complexity" evidence="1">
    <location>
        <begin position="192"/>
        <end position="203"/>
    </location>
</feature>
<protein>
    <submittedName>
        <fullName evidence="3">Glycosidase</fullName>
    </submittedName>
</protein>
<name>A0ABU0T9M7_9ACTN</name>
<feature type="compositionally biased region" description="Pro residues" evidence="1">
    <location>
        <begin position="232"/>
        <end position="243"/>
    </location>
</feature>
<evidence type="ECO:0000313" key="3">
    <source>
        <dbReference type="EMBL" id="MDQ1032511.1"/>
    </source>
</evidence>
<dbReference type="PANTHER" id="PTHR10357:SF179">
    <property type="entry name" value="NEUTRAL AND BASIC AMINO ACID TRANSPORT PROTEIN RBAT"/>
    <property type="match status" value="1"/>
</dbReference>
<evidence type="ECO:0000313" key="4">
    <source>
        <dbReference type="Proteomes" id="UP001230328"/>
    </source>
</evidence>
<dbReference type="PANTHER" id="PTHR10357">
    <property type="entry name" value="ALPHA-AMYLASE FAMILY MEMBER"/>
    <property type="match status" value="1"/>
</dbReference>
<evidence type="ECO:0000256" key="1">
    <source>
        <dbReference type="SAM" id="MobiDB-lite"/>
    </source>
</evidence>
<keyword evidence="3" id="KW-0326">Glycosidase</keyword>
<dbReference type="InterPro" id="IPR017853">
    <property type="entry name" value="GH"/>
</dbReference>
<feature type="domain" description="Glycosyl hydrolase family 13 catalytic" evidence="2">
    <location>
        <begin position="1"/>
        <end position="180"/>
    </location>
</feature>
<comment type="caution">
    <text evidence="3">The sequence shown here is derived from an EMBL/GenBank/DDBJ whole genome shotgun (WGS) entry which is preliminary data.</text>
</comment>
<dbReference type="GO" id="GO:0016798">
    <property type="term" value="F:hydrolase activity, acting on glycosyl bonds"/>
    <property type="evidence" value="ECO:0007669"/>
    <property type="project" value="UniProtKB-KW"/>
</dbReference>
<dbReference type="RefSeq" id="WP_307529335.1">
    <property type="nucleotide sequence ID" value="NZ_JAUSZI010000002.1"/>
</dbReference>
<feature type="region of interest" description="Disordered" evidence="1">
    <location>
        <begin position="176"/>
        <end position="252"/>
    </location>
</feature>